<keyword evidence="2" id="KW-1185">Reference proteome</keyword>
<evidence type="ECO:0000313" key="1">
    <source>
        <dbReference type="EMBL" id="KAK1131735.1"/>
    </source>
</evidence>
<gene>
    <name evidence="1" type="ORF">K0M31_015895</name>
</gene>
<name>A0AA40G5Y4_9HYME</name>
<sequence>MKVIVNKEEAGHVKPVKTDTPGHANWTKFLHAMSATPPCNQADPNEDASATKPVFDTRERSHVSGLYGVAEPVFTGYRGQLLDPFLLRP</sequence>
<comment type="caution">
    <text evidence="1">The sequence shown here is derived from an EMBL/GenBank/DDBJ whole genome shotgun (WGS) entry which is preliminary data.</text>
</comment>
<dbReference type="Proteomes" id="UP001177670">
    <property type="component" value="Unassembled WGS sequence"/>
</dbReference>
<accession>A0AA40G5Y4</accession>
<evidence type="ECO:0000313" key="2">
    <source>
        <dbReference type="Proteomes" id="UP001177670"/>
    </source>
</evidence>
<reference evidence="1" key="1">
    <citation type="submission" date="2021-10" db="EMBL/GenBank/DDBJ databases">
        <title>Melipona bicolor Genome sequencing and assembly.</title>
        <authorList>
            <person name="Araujo N.S."/>
            <person name="Arias M.C."/>
        </authorList>
    </citation>
    <scope>NUCLEOTIDE SEQUENCE</scope>
    <source>
        <strain evidence="1">USP_2M_L1-L4_2017</strain>
        <tissue evidence="1">Whole body</tissue>
    </source>
</reference>
<dbReference type="EMBL" id="JAHYIQ010000005">
    <property type="protein sequence ID" value="KAK1131735.1"/>
    <property type="molecule type" value="Genomic_DNA"/>
</dbReference>
<proteinExistence type="predicted"/>
<dbReference type="AlphaFoldDB" id="A0AA40G5Y4"/>
<protein>
    <submittedName>
        <fullName evidence="1">Uncharacterized protein</fullName>
    </submittedName>
</protein>
<organism evidence="1 2">
    <name type="scientific">Melipona bicolor</name>
    <dbReference type="NCBI Taxonomy" id="60889"/>
    <lineage>
        <taxon>Eukaryota</taxon>
        <taxon>Metazoa</taxon>
        <taxon>Ecdysozoa</taxon>
        <taxon>Arthropoda</taxon>
        <taxon>Hexapoda</taxon>
        <taxon>Insecta</taxon>
        <taxon>Pterygota</taxon>
        <taxon>Neoptera</taxon>
        <taxon>Endopterygota</taxon>
        <taxon>Hymenoptera</taxon>
        <taxon>Apocrita</taxon>
        <taxon>Aculeata</taxon>
        <taxon>Apoidea</taxon>
        <taxon>Anthophila</taxon>
        <taxon>Apidae</taxon>
        <taxon>Melipona</taxon>
    </lineage>
</organism>